<dbReference type="InterPro" id="IPR000522">
    <property type="entry name" value="ABC_transptr_permease_BtuC"/>
</dbReference>
<keyword evidence="7 8" id="KW-0472">Membrane</keyword>
<evidence type="ECO:0000313" key="10">
    <source>
        <dbReference type="Proteomes" id="UP000032266"/>
    </source>
</evidence>
<evidence type="ECO:0000256" key="7">
    <source>
        <dbReference type="ARBA" id="ARBA00023136"/>
    </source>
</evidence>
<dbReference type="AlphaFoldDB" id="A0A0C5VKU0"/>
<feature type="transmembrane region" description="Helical" evidence="8">
    <location>
        <begin position="66"/>
        <end position="87"/>
    </location>
</feature>
<feature type="transmembrane region" description="Helical" evidence="8">
    <location>
        <begin position="99"/>
        <end position="118"/>
    </location>
</feature>
<dbReference type="InterPro" id="IPR037294">
    <property type="entry name" value="ABC_BtuC-like"/>
</dbReference>
<dbReference type="PATRIC" id="fig|1445510.3.peg.2852"/>
<evidence type="ECO:0000256" key="8">
    <source>
        <dbReference type="SAM" id="Phobius"/>
    </source>
</evidence>
<feature type="transmembrane region" description="Helical" evidence="8">
    <location>
        <begin position="124"/>
        <end position="144"/>
    </location>
</feature>
<dbReference type="Pfam" id="PF01032">
    <property type="entry name" value="FecCD"/>
    <property type="match status" value="1"/>
</dbReference>
<dbReference type="PANTHER" id="PTHR30472:SF24">
    <property type="entry name" value="FERRIC ENTEROBACTIN TRANSPORT SYSTEM PERMEASE PROTEIN FEPG"/>
    <property type="match status" value="1"/>
</dbReference>
<evidence type="ECO:0000256" key="5">
    <source>
        <dbReference type="ARBA" id="ARBA00022692"/>
    </source>
</evidence>
<dbReference type="PANTHER" id="PTHR30472">
    <property type="entry name" value="FERRIC ENTEROBACTIN TRANSPORT SYSTEM PERMEASE PROTEIN"/>
    <property type="match status" value="1"/>
</dbReference>
<feature type="transmembrane region" description="Helical" evidence="8">
    <location>
        <begin position="242"/>
        <end position="269"/>
    </location>
</feature>
<sequence>MNPAKTMYHKPNQYRLGLIGLILVCSTISIIALSSGQLTLSASQLLQALMGSGPEYLVTVVTQWRLPRIFMAMTLGAALGISGTIFQSLIRNPLGSPDVIGFNTGSYTGVIVTIILFGGHYFHLAAGALIGGIGSAALVYLLAYRQGVQGFRLIIVGIAISAMLTALNTWMLISASLESAMSAALWGAGTLNGITWNKGIPAAMVIFITIFFATTLTTRMRLLEMGDDAANALGVAAERTRLWLMLAGVALTAAVTAAAGPVSFIALAAPQLAKRLTGSHSVTFPAAGLMGATLLLTADFLSQTLFAPNQLPVGVVTVSIGGIYLVWLLLRESKSL</sequence>
<dbReference type="FunFam" id="1.10.3470.10:FF:000001">
    <property type="entry name" value="Vitamin B12 ABC transporter permease BtuC"/>
    <property type="match status" value="1"/>
</dbReference>
<proteinExistence type="inferred from homology"/>
<dbReference type="KEGG" id="gsn:YC6258_02883"/>
<feature type="transmembrane region" description="Helical" evidence="8">
    <location>
        <begin position="313"/>
        <end position="330"/>
    </location>
</feature>
<dbReference type="SUPFAM" id="SSF81345">
    <property type="entry name" value="ABC transporter involved in vitamin B12 uptake, BtuC"/>
    <property type="match status" value="1"/>
</dbReference>
<protein>
    <submittedName>
        <fullName evidence="9">ABC-type enterobactin transport system, permease component</fullName>
    </submittedName>
</protein>
<keyword evidence="3" id="KW-0813">Transport</keyword>
<feature type="transmembrane region" description="Helical" evidence="8">
    <location>
        <begin position="203"/>
        <end position="222"/>
    </location>
</feature>
<organism evidence="9 10">
    <name type="scientific">Gynuella sunshinyii YC6258</name>
    <dbReference type="NCBI Taxonomy" id="1445510"/>
    <lineage>
        <taxon>Bacteria</taxon>
        <taxon>Pseudomonadati</taxon>
        <taxon>Pseudomonadota</taxon>
        <taxon>Gammaproteobacteria</taxon>
        <taxon>Oceanospirillales</taxon>
        <taxon>Saccharospirillaceae</taxon>
        <taxon>Gynuella</taxon>
    </lineage>
</organism>
<evidence type="ECO:0000256" key="4">
    <source>
        <dbReference type="ARBA" id="ARBA00022475"/>
    </source>
</evidence>
<keyword evidence="6 8" id="KW-1133">Transmembrane helix</keyword>
<evidence type="ECO:0000256" key="6">
    <source>
        <dbReference type="ARBA" id="ARBA00022989"/>
    </source>
</evidence>
<dbReference type="NCBIfam" id="NF007759">
    <property type="entry name" value="PRK10440.1"/>
    <property type="match status" value="1"/>
</dbReference>
<dbReference type="HOGENOM" id="CLU_013016_1_1_6"/>
<dbReference type="Proteomes" id="UP000032266">
    <property type="component" value="Chromosome"/>
</dbReference>
<evidence type="ECO:0000256" key="1">
    <source>
        <dbReference type="ARBA" id="ARBA00004651"/>
    </source>
</evidence>
<dbReference type="GO" id="GO:0022857">
    <property type="term" value="F:transmembrane transporter activity"/>
    <property type="evidence" value="ECO:0007669"/>
    <property type="project" value="InterPro"/>
</dbReference>
<dbReference type="RefSeq" id="WP_044617351.1">
    <property type="nucleotide sequence ID" value="NZ_CP007142.1"/>
</dbReference>
<dbReference type="GO" id="GO:0033214">
    <property type="term" value="P:siderophore-iron import into cell"/>
    <property type="evidence" value="ECO:0007669"/>
    <property type="project" value="TreeGrafter"/>
</dbReference>
<dbReference type="CDD" id="cd06550">
    <property type="entry name" value="TM_ABC_iron-siderophores_like"/>
    <property type="match status" value="1"/>
</dbReference>
<feature type="transmembrane region" description="Helical" evidence="8">
    <location>
        <begin position="281"/>
        <end position="301"/>
    </location>
</feature>
<reference evidence="9 10" key="1">
    <citation type="submission" date="2014-01" db="EMBL/GenBank/DDBJ databases">
        <title>Full genme sequencing of cellulolytic bacterium Gynuella sunshinyii YC6258T gen. nov., sp. nov.</title>
        <authorList>
            <person name="Khan H."/>
            <person name="Chung E.J."/>
            <person name="Chung Y.R."/>
        </authorList>
    </citation>
    <scope>NUCLEOTIDE SEQUENCE [LARGE SCALE GENOMIC DNA]</scope>
    <source>
        <strain evidence="9 10">YC6258</strain>
    </source>
</reference>
<keyword evidence="4" id="KW-1003">Cell membrane</keyword>
<dbReference type="STRING" id="1445510.YC6258_02883"/>
<dbReference type="EMBL" id="CP007142">
    <property type="protein sequence ID" value="AJQ94921.1"/>
    <property type="molecule type" value="Genomic_DNA"/>
</dbReference>
<feature type="transmembrane region" description="Helical" evidence="8">
    <location>
        <begin position="151"/>
        <end position="173"/>
    </location>
</feature>
<evidence type="ECO:0000256" key="3">
    <source>
        <dbReference type="ARBA" id="ARBA00022448"/>
    </source>
</evidence>
<gene>
    <name evidence="9" type="ORF">YC6258_02883</name>
</gene>
<evidence type="ECO:0000256" key="2">
    <source>
        <dbReference type="ARBA" id="ARBA00007935"/>
    </source>
</evidence>
<accession>A0A0C5VKU0</accession>
<evidence type="ECO:0000313" key="9">
    <source>
        <dbReference type="EMBL" id="AJQ94921.1"/>
    </source>
</evidence>
<name>A0A0C5VKU0_9GAMM</name>
<comment type="similarity">
    <text evidence="2">Belongs to the binding-protein-dependent transport system permease family. FecCD subfamily.</text>
</comment>
<dbReference type="Gene3D" id="1.10.3470.10">
    <property type="entry name" value="ABC transporter involved in vitamin B12 uptake, BtuC"/>
    <property type="match status" value="1"/>
</dbReference>
<comment type="subcellular location">
    <subcellularLocation>
        <location evidence="1">Cell membrane</location>
        <topology evidence="1">Multi-pass membrane protein</topology>
    </subcellularLocation>
</comment>
<keyword evidence="10" id="KW-1185">Reference proteome</keyword>
<keyword evidence="5 8" id="KW-0812">Transmembrane</keyword>
<dbReference type="GO" id="GO:0005886">
    <property type="term" value="C:plasma membrane"/>
    <property type="evidence" value="ECO:0007669"/>
    <property type="project" value="UniProtKB-SubCell"/>
</dbReference>